<comment type="caution">
    <text evidence="9">The sequence shown here is derived from an EMBL/GenBank/DDBJ whole genome shotgun (WGS) entry which is preliminary data.</text>
</comment>
<dbReference type="AlphaFoldDB" id="A0AAV8UGK9"/>
<evidence type="ECO:0000256" key="7">
    <source>
        <dbReference type="RuleBase" id="RU000488"/>
    </source>
</evidence>
<evidence type="ECO:0000256" key="1">
    <source>
        <dbReference type="ARBA" id="ARBA00004141"/>
    </source>
</evidence>
<evidence type="ECO:0000256" key="8">
    <source>
        <dbReference type="SAM" id="Phobius"/>
    </source>
</evidence>
<accession>A0AAV8UGK9</accession>
<dbReference type="GO" id="GO:0016020">
    <property type="term" value="C:membrane"/>
    <property type="evidence" value="ECO:0007669"/>
    <property type="project" value="UniProtKB-SubCell"/>
</dbReference>
<evidence type="ECO:0000256" key="5">
    <source>
        <dbReference type="ARBA" id="ARBA00023136"/>
    </source>
</evidence>
<feature type="transmembrane region" description="Helical" evidence="8">
    <location>
        <begin position="262"/>
        <end position="281"/>
    </location>
</feature>
<keyword evidence="2 7" id="KW-0813">Transport</keyword>
<keyword evidence="4" id="KW-0677">Repeat</keyword>
<protein>
    <recommendedName>
        <fullName evidence="11">Mitochondrial carrier protein</fullName>
    </recommendedName>
</protein>
<reference evidence="9 10" key="1">
    <citation type="journal article" date="2023" name="Nat. Commun.">
        <title>Origin of minicircular mitochondrial genomes in red algae.</title>
        <authorList>
            <person name="Lee Y."/>
            <person name="Cho C.H."/>
            <person name="Lee Y.M."/>
            <person name="Park S.I."/>
            <person name="Yang J.H."/>
            <person name="West J.A."/>
            <person name="Bhattacharya D."/>
            <person name="Yoon H.S."/>
        </authorList>
    </citation>
    <scope>NUCLEOTIDE SEQUENCE [LARGE SCALE GENOMIC DNA]</scope>
    <source>
        <strain evidence="9 10">CCMP1338</strain>
        <tissue evidence="9">Whole cell</tissue>
    </source>
</reference>
<dbReference type="InterPro" id="IPR002067">
    <property type="entry name" value="MCP"/>
</dbReference>
<dbReference type="InterPro" id="IPR018108">
    <property type="entry name" value="MCP_transmembrane"/>
</dbReference>
<dbReference type="InterPro" id="IPR023395">
    <property type="entry name" value="MCP_dom_sf"/>
</dbReference>
<dbReference type="PANTHER" id="PTHR24089">
    <property type="entry name" value="SOLUTE CARRIER FAMILY 25"/>
    <property type="match status" value="1"/>
</dbReference>
<comment type="subcellular location">
    <subcellularLocation>
        <location evidence="1">Membrane</location>
        <topology evidence="1">Multi-pass membrane protein</topology>
    </subcellularLocation>
</comment>
<feature type="repeat" description="Solcar" evidence="6">
    <location>
        <begin position="164"/>
        <end position="248"/>
    </location>
</feature>
<sequence>MLGFSRRVEVRRCPLRPLERRSTGMPLAFAFQTTSAVEVLGSMAIACRGLFKEFDNIVSTLFSEENAKYLVAGALAGIVSRTFVSPLEVVATVNMCSAGSCAPPMEQLRQLFVTEGFKGFFRGNLANCMKVAPTKGIQFVTFELFKRLISKIRQAQGRDTKTSLHPVERLAAGGAAGVAAALVCYPLEVAKTLLTTHPETYKGVFGTLYTVVRQQGVRSLYRGLAPTLLAMFPYVGLEFMIYEHLKLRYEEWTNNERPHIMVLLSIGAVAGASALTVCHPLDVVRKRMQLQGVGGRPIQYSGFFDAMKSIAKQEGAPALYRGLSPTYMSVFPSAGVSYVIYEGAKTALGVRSFS</sequence>
<organism evidence="9 10">
    <name type="scientific">Rhodosorus marinus</name>
    <dbReference type="NCBI Taxonomy" id="101924"/>
    <lineage>
        <taxon>Eukaryota</taxon>
        <taxon>Rhodophyta</taxon>
        <taxon>Stylonematophyceae</taxon>
        <taxon>Stylonematales</taxon>
        <taxon>Stylonemataceae</taxon>
        <taxon>Rhodosorus</taxon>
    </lineage>
</organism>
<comment type="similarity">
    <text evidence="7">Belongs to the mitochondrial carrier (TC 2.A.29) family.</text>
</comment>
<dbReference type="Pfam" id="PF00153">
    <property type="entry name" value="Mito_carr"/>
    <property type="match status" value="3"/>
</dbReference>
<name>A0AAV8UGK9_9RHOD</name>
<evidence type="ECO:0000256" key="2">
    <source>
        <dbReference type="ARBA" id="ARBA00022448"/>
    </source>
</evidence>
<evidence type="ECO:0000256" key="6">
    <source>
        <dbReference type="PROSITE-ProRule" id="PRU00282"/>
    </source>
</evidence>
<feature type="repeat" description="Solcar" evidence="6">
    <location>
        <begin position="64"/>
        <end position="148"/>
    </location>
</feature>
<keyword evidence="10" id="KW-1185">Reference proteome</keyword>
<dbReference type="SUPFAM" id="SSF103506">
    <property type="entry name" value="Mitochondrial carrier"/>
    <property type="match status" value="1"/>
</dbReference>
<evidence type="ECO:0000313" key="9">
    <source>
        <dbReference type="EMBL" id="KAJ8901624.1"/>
    </source>
</evidence>
<feature type="repeat" description="Solcar" evidence="6">
    <location>
        <begin position="258"/>
        <end position="347"/>
    </location>
</feature>
<dbReference type="PROSITE" id="PS50920">
    <property type="entry name" value="SOLCAR"/>
    <property type="match status" value="3"/>
</dbReference>
<evidence type="ECO:0000256" key="4">
    <source>
        <dbReference type="ARBA" id="ARBA00022737"/>
    </source>
</evidence>
<evidence type="ECO:0000256" key="3">
    <source>
        <dbReference type="ARBA" id="ARBA00022692"/>
    </source>
</evidence>
<dbReference type="GO" id="GO:0055085">
    <property type="term" value="P:transmembrane transport"/>
    <property type="evidence" value="ECO:0007669"/>
    <property type="project" value="InterPro"/>
</dbReference>
<proteinExistence type="inferred from homology"/>
<dbReference type="EMBL" id="JAMWBK010000010">
    <property type="protein sequence ID" value="KAJ8901624.1"/>
    <property type="molecule type" value="Genomic_DNA"/>
</dbReference>
<keyword evidence="3 6" id="KW-0812">Transmembrane</keyword>
<gene>
    <name evidence="9" type="ORF">NDN08_003832</name>
</gene>
<dbReference type="PRINTS" id="PR00926">
    <property type="entry name" value="MITOCARRIER"/>
</dbReference>
<evidence type="ECO:0000313" key="10">
    <source>
        <dbReference type="Proteomes" id="UP001157974"/>
    </source>
</evidence>
<keyword evidence="8" id="KW-1133">Transmembrane helix</keyword>
<keyword evidence="5 6" id="KW-0472">Membrane</keyword>
<dbReference type="Gene3D" id="1.50.40.10">
    <property type="entry name" value="Mitochondrial carrier domain"/>
    <property type="match status" value="1"/>
</dbReference>
<evidence type="ECO:0008006" key="11">
    <source>
        <dbReference type="Google" id="ProtNLM"/>
    </source>
</evidence>
<dbReference type="Proteomes" id="UP001157974">
    <property type="component" value="Unassembled WGS sequence"/>
</dbReference>
<feature type="transmembrane region" description="Helical" evidence="8">
    <location>
        <begin position="223"/>
        <end position="242"/>
    </location>
</feature>